<evidence type="ECO:0000313" key="2">
    <source>
        <dbReference type="RefSeq" id="XP_010966102.1"/>
    </source>
</evidence>
<dbReference type="RefSeq" id="XP_010966102.1">
    <property type="nucleotide sequence ID" value="XM_010967800.2"/>
</dbReference>
<dbReference type="Proteomes" id="UP001732780">
    <property type="component" value="Chromosome X"/>
</dbReference>
<gene>
    <name evidence="2" type="primary">TMEM31</name>
</gene>
<keyword evidence="2" id="KW-0812">Transmembrane</keyword>
<dbReference type="GeneID" id="105079103"/>
<keyword evidence="1" id="KW-1185">Reference proteome</keyword>
<evidence type="ECO:0000313" key="1">
    <source>
        <dbReference type="Proteomes" id="UP001732780"/>
    </source>
</evidence>
<name>A0A9W3F766_CAMBA</name>
<dbReference type="AlphaFoldDB" id="A0A9W3F766"/>
<accession>A0A9W3F766</accession>
<organism evidence="1 2">
    <name type="scientific">Camelus bactrianus</name>
    <name type="common">Bactrian camel</name>
    <dbReference type="NCBI Taxonomy" id="9837"/>
    <lineage>
        <taxon>Eukaryota</taxon>
        <taxon>Metazoa</taxon>
        <taxon>Chordata</taxon>
        <taxon>Craniata</taxon>
        <taxon>Vertebrata</taxon>
        <taxon>Euteleostomi</taxon>
        <taxon>Mammalia</taxon>
        <taxon>Eutheria</taxon>
        <taxon>Laurasiatheria</taxon>
        <taxon>Artiodactyla</taxon>
        <taxon>Tylopoda</taxon>
        <taxon>Camelidae</taxon>
        <taxon>Camelus</taxon>
    </lineage>
</organism>
<dbReference type="KEGG" id="cbai:105079103"/>
<sequence>MWGHAPEPLAQLSERALLRLKTDFSNWNSRAQGDHFTVGEMGLADKSEGEEQLMPNNSDEPNEDQGEEIQQPEERIPAGQRTQRAGTRPSRCRLPSRRTPATSANGAVSRLGVLPWPIQWVASPYQLPAVLQFYPEFLLVFKEAFHDMSHCLRAYAKEIGLPTILLSALSTLHFYLPFLPPLLFLSFFLPSGLLLLLIILFILLLILFFQ</sequence>
<proteinExistence type="predicted"/>
<reference evidence="2" key="1">
    <citation type="submission" date="2025-08" db="UniProtKB">
        <authorList>
            <consortium name="RefSeq"/>
        </authorList>
    </citation>
    <scope>IDENTIFICATION</scope>
    <source>
        <tissue evidence="2">Blood</tissue>
    </source>
</reference>
<keyword evidence="2" id="KW-0472">Membrane</keyword>
<dbReference type="CTD" id="203562"/>
<protein>
    <submittedName>
        <fullName evidence="2">Transmembrane protein 31</fullName>
    </submittedName>
</protein>
<dbReference type="OrthoDB" id="9538979at2759"/>